<dbReference type="GO" id="GO:0001501">
    <property type="term" value="P:skeletal system development"/>
    <property type="evidence" value="ECO:0007669"/>
    <property type="project" value="TreeGrafter"/>
</dbReference>
<comment type="subcellular location">
    <subcellularLocation>
        <location evidence="1">Secreted</location>
        <location evidence="1">Extracellular space</location>
        <location evidence="1">Extracellular matrix</location>
    </subcellularLocation>
</comment>
<dbReference type="OrthoDB" id="418245at2759"/>
<evidence type="ECO:0000259" key="20">
    <source>
        <dbReference type="PROSITE" id="PS50041"/>
    </source>
</evidence>
<feature type="disulfide bond" evidence="16">
    <location>
        <begin position="201"/>
        <end position="222"/>
    </location>
</feature>
<evidence type="ECO:0000259" key="23">
    <source>
        <dbReference type="PROSITE" id="PS50963"/>
    </source>
</evidence>
<feature type="disulfide bond" evidence="14">
    <location>
        <begin position="1239"/>
        <end position="1249"/>
    </location>
</feature>
<dbReference type="GeneID" id="105908085"/>
<dbReference type="Gene3D" id="3.10.100.10">
    <property type="entry name" value="Mannose-Binding Protein A, subunit A"/>
    <property type="match status" value="5"/>
</dbReference>
<dbReference type="FunFam" id="3.10.100.10:FF:000002">
    <property type="entry name" value="Hyaluronan proteoglycan link protein 1"/>
    <property type="match status" value="2"/>
</dbReference>
<dbReference type="SMART" id="SM00034">
    <property type="entry name" value="CLECT"/>
    <property type="match status" value="1"/>
</dbReference>
<dbReference type="SMART" id="SM00409">
    <property type="entry name" value="IG"/>
    <property type="match status" value="1"/>
</dbReference>
<evidence type="ECO:0000313" key="25">
    <source>
        <dbReference type="RefSeq" id="XP_031425695.1"/>
    </source>
</evidence>
<feature type="compositionally biased region" description="Polar residues" evidence="17">
    <location>
        <begin position="813"/>
        <end position="824"/>
    </location>
</feature>
<evidence type="ECO:0000256" key="18">
    <source>
        <dbReference type="SAM" id="SignalP"/>
    </source>
</evidence>
<evidence type="ECO:0000256" key="8">
    <source>
        <dbReference type="ARBA" id="ARBA00022974"/>
    </source>
</evidence>
<dbReference type="SUPFAM" id="SSF56436">
    <property type="entry name" value="C-type lectin-like"/>
    <property type="match status" value="5"/>
</dbReference>
<dbReference type="CDD" id="cd03588">
    <property type="entry name" value="CLECT_CSPGs"/>
    <property type="match status" value="1"/>
</dbReference>
<dbReference type="Gene3D" id="2.60.40.10">
    <property type="entry name" value="Immunoglobulins"/>
    <property type="match status" value="1"/>
</dbReference>
<dbReference type="InterPro" id="IPR013106">
    <property type="entry name" value="Ig_V-set"/>
</dbReference>
<feature type="region of interest" description="Disordered" evidence="17">
    <location>
        <begin position="720"/>
        <end position="828"/>
    </location>
</feature>
<proteinExistence type="inferred from homology"/>
<comment type="caution">
    <text evidence="14">Lacks conserved residue(s) required for the propagation of feature annotation.</text>
</comment>
<dbReference type="Pfam" id="PF00059">
    <property type="entry name" value="Lectin_C"/>
    <property type="match status" value="1"/>
</dbReference>
<sequence>MIALLLLCVLLDTAWTTMTFDEMSNIDPDILSVSIPSEKPVRVLLGGTLVLPCYFQDNTPHDPGAPTIAPLSHRIKWTHINKETVTDVLVASEGVIRVADRYLDRVTMVGYPMTPTDASIKITEMLTNDTGVFRCEVMHEIEDSFDTIEVLVQGIVFHYRAITSRYTLTFEKAKAACVQNSAVMATAEQLQAAYDGGFHQCDAGWLADETVRYPIHDPREPCFGDKENFPGVRTYGIRNVNETYDVYCFAEKMTGKVFYSMSPEKFTFVEADAQCERLGARLATTGELYLAWQQGMDVCNAGWLGDRSVRYPINIARTQCGGGLLGVRTVHRFTNQTGFPDPDSRYDAICYEDDGEDGSGFPIFPFGGQTTTEPGVLSVATVTPAPEVFIKEVTEESELKGEVITHQPESTRPALLPVTQAPLFPPPHITEVIPDVIVKATSRPGVGAEVPHVSNNGAVGSGGSDDNNDNNTQVHEIRVVFHYRHGSSRYAFTFVEAQLACQSVGAVMASPEQLQAAYEGGYHQCDAGWLLDQTVRYPIVRPRDQCAGDLEHLPGIRSYGLRPADEHYDVYCYMGQLKGEVFHVSCAEGFSYDEAIAACQERNATLANTGELYSAWRHGYDRCRAGWLLDHSVRYPISSPRDQCGGGKAGVHTIYLHANQTGYPELFARFDSFCFKADQFALLNETGMNITEIEEVLINGTTITDLLRPVVPSITAPIAVEPSGSGSADLPSGSGSFSGDTSASGSGLTSGDASGAASGDASGDASGEASGNASGDASGDASGTTEVPSGSGTSRDISGSGGSGDGSGIVVTFSGTGPSLSGVESASGMPLEGGKGIPGILTFPAGSGFFSGDMGSGSASGSGFSSEESGSTSDVSSGSSSDMSSGSSSGSGSSEELSGFLSGRSGDSSGLHSGDPDGSGSGTRIFFVGGRFVEISTSSSRVGQELGGAGVHFSGSGEWSGSGSGGFSETSGDLSGSSSGDVSGDLSGLMSGGASGSGSGSGFPGITFLGSGFTDQTGKPVEEQEASGFLQFGSGGSSGSGGSGGSSGSGGSGDVSGFSSGGSASGEITFQTDSSVVEFSIHPTESQELGKGPVEISGDHSGLFSGSGDHSGIFSGSGDHHHHTHSHHHTSTADYPSAAHPTESHLTESHLTDSHLTDSHLTDSHLTDSHLAGVVRMAQPPAQILSRTSAPEQPPAQLQDSAGAFYATPATLVPTTTPAFTLQTPAVMEEPALVDVNPCEPNPCGVGTCTVQDGVGLCLCPPGRTGADCQLDEQTCEEGWTKFQGNCYLHFSERATWEDAEQRCRELNAHLVSIITPEEQHFVNSHAQDYQWIGLNDKTVENVFRWTDGIPLQFINWRPNQPDNYFNSGEDCVVMIWHENGQWNDVPCNYHLPFTCKSGPVLCGSPPEVENAHMYGTKKERYQVNSIIRYQCNEGFLQRRHPVVRCLHDGQWEKPQVECIMSNSTLRLRKRSARTPSQAAHKRSS</sequence>
<dbReference type="InterPro" id="IPR000742">
    <property type="entry name" value="EGF"/>
</dbReference>
<feature type="compositionally biased region" description="Basic residues" evidence="17">
    <location>
        <begin position="1120"/>
        <end position="1130"/>
    </location>
</feature>
<keyword evidence="6 18" id="KW-0732">Signal</keyword>
<dbReference type="SUPFAM" id="SSF48726">
    <property type="entry name" value="Immunoglobulin"/>
    <property type="match status" value="1"/>
</dbReference>
<dbReference type="InterPro" id="IPR001304">
    <property type="entry name" value="C-type_lectin-like"/>
</dbReference>
<feature type="region of interest" description="Disordered" evidence="17">
    <location>
        <begin position="854"/>
        <end position="922"/>
    </location>
</feature>
<dbReference type="GO" id="GO:0045202">
    <property type="term" value="C:synapse"/>
    <property type="evidence" value="ECO:0007669"/>
    <property type="project" value="TreeGrafter"/>
</dbReference>
<feature type="domain" description="Ig-like" evidence="21">
    <location>
        <begin position="28"/>
        <end position="153"/>
    </location>
</feature>
<evidence type="ECO:0000256" key="11">
    <source>
        <dbReference type="ARBA" id="ARBA00023319"/>
    </source>
</evidence>
<feature type="disulfide bond" evidence="14">
    <location>
        <begin position="1260"/>
        <end position="1269"/>
    </location>
</feature>
<dbReference type="CDD" id="cd00033">
    <property type="entry name" value="CCP"/>
    <property type="match status" value="1"/>
</dbReference>
<evidence type="ECO:0000256" key="16">
    <source>
        <dbReference type="PROSITE-ProRule" id="PRU00323"/>
    </source>
</evidence>
<feature type="compositionally biased region" description="Basic and acidic residues" evidence="17">
    <location>
        <begin position="1142"/>
        <end position="1164"/>
    </location>
</feature>
<dbReference type="PROSITE" id="PS00615">
    <property type="entry name" value="C_TYPE_LECTIN_1"/>
    <property type="match status" value="1"/>
</dbReference>
<dbReference type="SMART" id="SM00406">
    <property type="entry name" value="IGv"/>
    <property type="match status" value="1"/>
</dbReference>
<feature type="domain" description="Link" evidence="23">
    <location>
        <begin position="580"/>
        <end position="676"/>
    </location>
</feature>
<feature type="region of interest" description="Disordered" evidence="17">
    <location>
        <begin position="1029"/>
        <end position="1067"/>
    </location>
</feature>
<dbReference type="InterPro" id="IPR000436">
    <property type="entry name" value="Sushi_SCR_CCP_dom"/>
</dbReference>
<keyword evidence="5" id="KW-0479">Metal-binding</keyword>
<dbReference type="GO" id="GO:0046872">
    <property type="term" value="F:metal ion binding"/>
    <property type="evidence" value="ECO:0007669"/>
    <property type="project" value="UniProtKB-KW"/>
</dbReference>
<evidence type="ECO:0000256" key="4">
    <source>
        <dbReference type="ARBA" id="ARBA00022530"/>
    </source>
</evidence>
<feature type="compositionally biased region" description="Low complexity" evidence="17">
    <location>
        <begin position="967"/>
        <end position="989"/>
    </location>
</feature>
<evidence type="ECO:0000256" key="9">
    <source>
        <dbReference type="ARBA" id="ARBA00023157"/>
    </source>
</evidence>
<dbReference type="InterPro" id="IPR050691">
    <property type="entry name" value="Hyaluronan_bind_Proteoglycan"/>
</dbReference>
<dbReference type="GO" id="GO:0005615">
    <property type="term" value="C:extracellular space"/>
    <property type="evidence" value="ECO:0007669"/>
    <property type="project" value="TreeGrafter"/>
</dbReference>
<feature type="domain" description="EGF-like" evidence="19">
    <location>
        <begin position="1235"/>
        <end position="1270"/>
    </location>
</feature>
<feature type="domain" description="Link" evidence="23">
    <location>
        <begin position="155"/>
        <end position="250"/>
    </location>
</feature>
<dbReference type="InterPro" id="IPR016187">
    <property type="entry name" value="CTDL_fold"/>
</dbReference>
<dbReference type="InterPro" id="IPR033987">
    <property type="entry name" value="CSPG_CTLD"/>
</dbReference>
<feature type="region of interest" description="Disordered" evidence="17">
    <location>
        <begin position="1084"/>
        <end position="1164"/>
    </location>
</feature>
<keyword evidence="3" id="KW-0964">Secreted</keyword>
<dbReference type="InterPro" id="IPR003006">
    <property type="entry name" value="Ig/MHC_CS"/>
</dbReference>
<evidence type="ECO:0000256" key="6">
    <source>
        <dbReference type="ARBA" id="ARBA00022729"/>
    </source>
</evidence>
<keyword evidence="9 14" id="KW-1015">Disulfide bond</keyword>
<dbReference type="InterPro" id="IPR013783">
    <property type="entry name" value="Ig-like_fold"/>
</dbReference>
<evidence type="ECO:0000256" key="1">
    <source>
        <dbReference type="ARBA" id="ARBA00004498"/>
    </source>
</evidence>
<feature type="compositionally biased region" description="Gly residues" evidence="17">
    <location>
        <begin position="1033"/>
        <end position="1064"/>
    </location>
</feature>
<evidence type="ECO:0000256" key="3">
    <source>
        <dbReference type="ARBA" id="ARBA00022525"/>
    </source>
</evidence>
<evidence type="ECO:0000256" key="12">
    <source>
        <dbReference type="ARBA" id="ARBA00039399"/>
    </source>
</evidence>
<name>A0A6P8FQF5_CLUHA</name>
<feature type="disulfide bond" evidence="16">
    <location>
        <begin position="525"/>
        <end position="546"/>
    </location>
</feature>
<evidence type="ECO:0000256" key="15">
    <source>
        <dbReference type="PROSITE-ProRule" id="PRU00302"/>
    </source>
</evidence>
<keyword evidence="4" id="KW-0272">Extracellular matrix</keyword>
<keyword evidence="11" id="KW-0393">Immunoglobulin domain</keyword>
<feature type="domain" description="Link" evidence="23">
    <location>
        <begin position="479"/>
        <end position="574"/>
    </location>
</feature>
<dbReference type="GO" id="GO:0007155">
    <property type="term" value="P:cell adhesion"/>
    <property type="evidence" value="ECO:0007669"/>
    <property type="project" value="InterPro"/>
</dbReference>
<dbReference type="InterPro" id="IPR035976">
    <property type="entry name" value="Sushi/SCR/CCP_sf"/>
</dbReference>
<dbReference type="FunFam" id="3.10.100.10:FF:000003">
    <property type="entry name" value="Versican core protein"/>
    <property type="match status" value="1"/>
</dbReference>
<reference evidence="25" key="1">
    <citation type="submission" date="2025-08" db="UniProtKB">
        <authorList>
            <consortium name="RefSeq"/>
        </authorList>
    </citation>
    <scope>IDENTIFICATION</scope>
</reference>
<dbReference type="PROSITE" id="PS50963">
    <property type="entry name" value="LINK_2"/>
    <property type="match status" value="4"/>
</dbReference>
<dbReference type="InterPro" id="IPR000538">
    <property type="entry name" value="Link_dom"/>
</dbReference>
<dbReference type="SMART" id="SM00445">
    <property type="entry name" value="LINK"/>
    <property type="match status" value="4"/>
</dbReference>
<evidence type="ECO:0000259" key="19">
    <source>
        <dbReference type="PROSITE" id="PS50026"/>
    </source>
</evidence>
<dbReference type="GO" id="GO:0005540">
    <property type="term" value="F:hyaluronic acid binding"/>
    <property type="evidence" value="ECO:0007669"/>
    <property type="project" value="InterPro"/>
</dbReference>
<feature type="compositionally biased region" description="Low complexity" evidence="17">
    <location>
        <begin position="738"/>
        <end position="798"/>
    </location>
</feature>
<dbReference type="PRINTS" id="PR01265">
    <property type="entry name" value="LINKMODULE"/>
</dbReference>
<dbReference type="InterPro" id="IPR003599">
    <property type="entry name" value="Ig_sub"/>
</dbReference>
<dbReference type="FunFam" id="3.10.100.10:FF:000011">
    <property type="entry name" value="Aggrecan core protein"/>
    <property type="match status" value="1"/>
</dbReference>
<evidence type="ECO:0000256" key="2">
    <source>
        <dbReference type="ARBA" id="ARBA00006838"/>
    </source>
</evidence>
<evidence type="ECO:0000256" key="10">
    <source>
        <dbReference type="ARBA" id="ARBA00023180"/>
    </source>
</evidence>
<evidence type="ECO:0000256" key="13">
    <source>
        <dbReference type="ARBA" id="ARBA00042947"/>
    </source>
</evidence>
<keyword evidence="10" id="KW-0325">Glycoprotein</keyword>
<dbReference type="PROSITE" id="PS50923">
    <property type="entry name" value="SUSHI"/>
    <property type="match status" value="1"/>
</dbReference>
<dbReference type="SUPFAM" id="SSF57535">
    <property type="entry name" value="Complement control module/SCR domain"/>
    <property type="match status" value="1"/>
</dbReference>
<dbReference type="SMART" id="SM00032">
    <property type="entry name" value="CCP"/>
    <property type="match status" value="1"/>
</dbReference>
<comment type="similarity">
    <text evidence="2">Belongs to the aggrecan/versican proteoglycan family.</text>
</comment>
<evidence type="ECO:0000256" key="17">
    <source>
        <dbReference type="SAM" id="MobiDB-lite"/>
    </source>
</evidence>
<evidence type="ECO:0000256" key="7">
    <source>
        <dbReference type="ARBA" id="ARBA00022737"/>
    </source>
</evidence>
<evidence type="ECO:0000259" key="21">
    <source>
        <dbReference type="PROSITE" id="PS50835"/>
    </source>
</evidence>
<protein>
    <recommendedName>
        <fullName evidence="12">Aggrecan core protein</fullName>
    </recommendedName>
    <alternativeName>
        <fullName evidence="13">Cartilage-specific proteoglycan core protein</fullName>
    </alternativeName>
</protein>
<keyword evidence="7" id="KW-0677">Repeat</keyword>
<organism evidence="24 25">
    <name type="scientific">Clupea harengus</name>
    <name type="common">Atlantic herring</name>
    <dbReference type="NCBI Taxonomy" id="7950"/>
    <lineage>
        <taxon>Eukaryota</taxon>
        <taxon>Metazoa</taxon>
        <taxon>Chordata</taxon>
        <taxon>Craniata</taxon>
        <taxon>Vertebrata</taxon>
        <taxon>Euteleostomi</taxon>
        <taxon>Actinopterygii</taxon>
        <taxon>Neopterygii</taxon>
        <taxon>Teleostei</taxon>
        <taxon>Clupei</taxon>
        <taxon>Clupeiformes</taxon>
        <taxon>Clupeoidei</taxon>
        <taxon>Clupeidae</taxon>
        <taxon>Clupea</taxon>
    </lineage>
</organism>
<dbReference type="FunFam" id="3.10.100.10:FF:000009">
    <property type="entry name" value="Aggrecan core protein"/>
    <property type="match status" value="1"/>
</dbReference>
<dbReference type="RefSeq" id="XP_031425695.1">
    <property type="nucleotide sequence ID" value="XM_031569835.1"/>
</dbReference>
<dbReference type="FunFam" id="2.10.70.10:FF:000003">
    <property type="entry name" value="Versican core protein"/>
    <property type="match status" value="1"/>
</dbReference>
<keyword evidence="14" id="KW-0245">EGF-like domain</keyword>
<evidence type="ECO:0000256" key="14">
    <source>
        <dbReference type="PROSITE-ProRule" id="PRU00076"/>
    </source>
</evidence>
<dbReference type="PROSITE" id="PS01241">
    <property type="entry name" value="LINK_1"/>
    <property type="match status" value="4"/>
</dbReference>
<dbReference type="GO" id="GO:0007417">
    <property type="term" value="P:central nervous system development"/>
    <property type="evidence" value="ECO:0007669"/>
    <property type="project" value="TreeGrafter"/>
</dbReference>
<dbReference type="Gene3D" id="2.10.25.10">
    <property type="entry name" value="Laminin"/>
    <property type="match status" value="1"/>
</dbReference>
<feature type="disulfide bond" evidence="15">
    <location>
        <begin position="1432"/>
        <end position="1459"/>
    </location>
</feature>
<dbReference type="InterPro" id="IPR007110">
    <property type="entry name" value="Ig-like_dom"/>
</dbReference>
<gene>
    <name evidence="25" type="primary">LOC105908085</name>
</gene>
<dbReference type="PROSITE" id="PS00022">
    <property type="entry name" value="EGF_1"/>
    <property type="match status" value="1"/>
</dbReference>
<feature type="chain" id="PRO_5027729898" description="Aggrecan core protein" evidence="18">
    <location>
        <begin position="17"/>
        <end position="1485"/>
    </location>
</feature>
<feature type="disulfide bond" evidence="15">
    <location>
        <begin position="1403"/>
        <end position="1446"/>
    </location>
</feature>
<dbReference type="CDD" id="cd03520">
    <property type="entry name" value="Link_domain_CSPGs_modules_2_4"/>
    <property type="match status" value="2"/>
</dbReference>
<dbReference type="CDD" id="cd03517">
    <property type="entry name" value="Link_domain_CSPGs_modules_1_3"/>
    <property type="match status" value="2"/>
</dbReference>
<feature type="domain" description="Link" evidence="23">
    <location>
        <begin position="255"/>
        <end position="352"/>
    </location>
</feature>
<dbReference type="GO" id="GO:0010001">
    <property type="term" value="P:glial cell differentiation"/>
    <property type="evidence" value="ECO:0007669"/>
    <property type="project" value="TreeGrafter"/>
</dbReference>
<feature type="disulfide bond" evidence="16">
    <location>
        <begin position="299"/>
        <end position="320"/>
    </location>
</feature>
<dbReference type="KEGG" id="char:105908085"/>
<dbReference type="InterPro" id="IPR016186">
    <property type="entry name" value="C-type_lectin-like/link_sf"/>
</dbReference>
<feature type="region of interest" description="Disordered" evidence="17">
    <location>
        <begin position="953"/>
        <end position="998"/>
    </location>
</feature>
<dbReference type="InterPro" id="IPR018378">
    <property type="entry name" value="C-type_lectin_CS"/>
</dbReference>
<dbReference type="Pfam" id="PF00084">
    <property type="entry name" value="Sushi"/>
    <property type="match status" value="1"/>
</dbReference>
<dbReference type="PROSITE" id="PS50041">
    <property type="entry name" value="C_TYPE_LECTIN_2"/>
    <property type="match status" value="1"/>
</dbReference>
<evidence type="ECO:0000259" key="22">
    <source>
        <dbReference type="PROSITE" id="PS50923"/>
    </source>
</evidence>
<dbReference type="GO" id="GO:0072534">
    <property type="term" value="C:perineuronal net"/>
    <property type="evidence" value="ECO:0007669"/>
    <property type="project" value="TreeGrafter"/>
</dbReference>
<dbReference type="Proteomes" id="UP000515152">
    <property type="component" value="Chromosome 6"/>
</dbReference>
<dbReference type="PROSITE" id="PS50026">
    <property type="entry name" value="EGF_3"/>
    <property type="match status" value="1"/>
</dbReference>
<dbReference type="CDD" id="cd00054">
    <property type="entry name" value="EGF_CA"/>
    <property type="match status" value="1"/>
</dbReference>
<evidence type="ECO:0000256" key="5">
    <source>
        <dbReference type="ARBA" id="ARBA00022723"/>
    </source>
</evidence>
<dbReference type="PANTHER" id="PTHR22804:SF54">
    <property type="match status" value="1"/>
</dbReference>
<feature type="compositionally biased region" description="Low complexity" evidence="17">
    <location>
        <begin position="861"/>
        <end position="906"/>
    </location>
</feature>
<feature type="signal peptide" evidence="18">
    <location>
        <begin position="1"/>
        <end position="16"/>
    </location>
</feature>
<accession>A0A6P8FQF5</accession>
<evidence type="ECO:0000313" key="24">
    <source>
        <dbReference type="Proteomes" id="UP000515152"/>
    </source>
</evidence>
<dbReference type="InterPro" id="IPR036179">
    <property type="entry name" value="Ig-like_dom_sf"/>
</dbReference>
<dbReference type="PROSITE" id="PS50835">
    <property type="entry name" value="IG_LIKE"/>
    <property type="match status" value="1"/>
</dbReference>
<feature type="domain" description="Sushi" evidence="22">
    <location>
        <begin position="1401"/>
        <end position="1461"/>
    </location>
</feature>
<keyword evidence="24" id="KW-1185">Reference proteome</keyword>
<dbReference type="GO" id="GO:0002052">
    <property type="term" value="P:positive regulation of neuroblast proliferation"/>
    <property type="evidence" value="ECO:0007669"/>
    <property type="project" value="TreeGrafter"/>
</dbReference>
<dbReference type="PROSITE" id="PS00290">
    <property type="entry name" value="IG_MHC"/>
    <property type="match status" value="1"/>
</dbReference>
<keyword evidence="15" id="KW-0768">Sushi</keyword>
<keyword evidence="8" id="KW-0654">Proteoglycan</keyword>
<dbReference type="Pfam" id="PF00193">
    <property type="entry name" value="Xlink"/>
    <property type="match status" value="4"/>
</dbReference>
<feature type="domain" description="C-type lectin" evidence="20">
    <location>
        <begin position="1283"/>
        <end position="1397"/>
    </location>
</feature>
<feature type="disulfide bond" evidence="16">
    <location>
        <begin position="623"/>
        <end position="644"/>
    </location>
</feature>
<dbReference type="PANTHER" id="PTHR22804">
    <property type="entry name" value="AGGRECAN/VERSICAN PROTEOGLYCAN"/>
    <property type="match status" value="1"/>
</dbReference>
<feature type="region of interest" description="Disordered" evidence="17">
    <location>
        <begin position="447"/>
        <end position="470"/>
    </location>
</feature>
<dbReference type="Gene3D" id="2.10.70.10">
    <property type="entry name" value="Complement Module, domain 1"/>
    <property type="match status" value="1"/>
</dbReference>